<name>A0ABZ1RVA0_9ACTN</name>
<reference evidence="1" key="1">
    <citation type="submission" date="2022-10" db="EMBL/GenBank/DDBJ databases">
        <title>The complete genomes of actinobacterial strains from the NBC collection.</title>
        <authorList>
            <person name="Joergensen T.S."/>
            <person name="Alvarez Arevalo M."/>
            <person name="Sterndorff E.B."/>
            <person name="Faurdal D."/>
            <person name="Vuksanovic O."/>
            <person name="Mourched A.-S."/>
            <person name="Charusanti P."/>
            <person name="Shaw S."/>
            <person name="Blin K."/>
            <person name="Weber T."/>
        </authorList>
    </citation>
    <scope>NUCLEOTIDE SEQUENCE</scope>
    <source>
        <strain evidence="1">NBC_00283</strain>
    </source>
</reference>
<evidence type="ECO:0000313" key="1">
    <source>
        <dbReference type="EMBL" id="WUO50430.1"/>
    </source>
</evidence>
<sequence length="71" mass="7819">MDDALWSKLSVEAGVEVDELITAGRNVQALKVMREHIGLPRPALWDCVEALQERADVLEVSGPMRSRASSD</sequence>
<gene>
    <name evidence="1" type="ORF">OHU17_33855</name>
</gene>
<keyword evidence="2" id="KW-1185">Reference proteome</keyword>
<protein>
    <submittedName>
        <fullName evidence="1">Uncharacterized protein</fullName>
    </submittedName>
</protein>
<proteinExistence type="predicted"/>
<dbReference type="RefSeq" id="WP_322869579.1">
    <property type="nucleotide sequence ID" value="NZ_CP108057.1"/>
</dbReference>
<dbReference type="EMBL" id="CP108057">
    <property type="protein sequence ID" value="WUO50430.1"/>
    <property type="molecule type" value="Genomic_DNA"/>
</dbReference>
<organism evidence="1 2">
    <name type="scientific">Streptomyces goshikiensis</name>
    <dbReference type="NCBI Taxonomy" id="1942"/>
    <lineage>
        <taxon>Bacteria</taxon>
        <taxon>Bacillati</taxon>
        <taxon>Actinomycetota</taxon>
        <taxon>Actinomycetes</taxon>
        <taxon>Kitasatosporales</taxon>
        <taxon>Streptomycetaceae</taxon>
        <taxon>Streptomyces</taxon>
    </lineage>
</organism>
<evidence type="ECO:0000313" key="2">
    <source>
        <dbReference type="Proteomes" id="UP001432075"/>
    </source>
</evidence>
<accession>A0ABZ1RVA0</accession>
<dbReference type="Proteomes" id="UP001432075">
    <property type="component" value="Chromosome"/>
</dbReference>